<proteinExistence type="evidence at transcript level"/>
<dbReference type="AlphaFoldDB" id="A0A0K0LCH4"/>
<dbReference type="EMBL" id="KJ787310">
    <property type="protein sequence ID" value="AIX87613.1"/>
    <property type="molecule type" value="mRNA"/>
</dbReference>
<evidence type="ECO:0000313" key="2">
    <source>
        <dbReference type="EMBL" id="AIX87613.1"/>
    </source>
</evidence>
<feature type="chain" id="PRO_5005450959" evidence="1">
    <location>
        <begin position="22"/>
        <end position="67"/>
    </location>
</feature>
<name>A0A0K0LCH4_9SCOR</name>
<sequence>MKSQVFFLLFLVVLLLATTQSEVFVFGLLKSLFGKRGMSDMDTMKYLYDPSLSAADLKTLQKLMEDY</sequence>
<protein>
    <submittedName>
        <fullName evidence="2">Non-disulfide-bridged peptide androcin 10-1</fullName>
    </submittedName>
</protein>
<reference evidence="2" key="1">
    <citation type="journal article" date="2015" name="J. Proteomics">
        <title>Unique diversity of the venom peptides from the scorpion Androctonus bicolor revealed by transcriptomic and proteomic analysis.</title>
        <authorList>
            <person name="Zhang L."/>
            <person name="Shi W."/>
            <person name="Zeng X.C."/>
            <person name="Ge F."/>
            <person name="Yang M."/>
            <person name="Nie Y."/>
            <person name="Bao A."/>
            <person name="Wu S."/>
            <person name="E G."/>
        </authorList>
    </citation>
    <scope>NUCLEOTIDE SEQUENCE</scope>
</reference>
<accession>A0A0K0LCH4</accession>
<evidence type="ECO:0000256" key="1">
    <source>
        <dbReference type="SAM" id="SignalP"/>
    </source>
</evidence>
<keyword evidence="1" id="KW-0732">Signal</keyword>
<organism evidence="2">
    <name type="scientific">Androctonus bicolor</name>
    <dbReference type="NCBI Taxonomy" id="748906"/>
    <lineage>
        <taxon>Eukaryota</taxon>
        <taxon>Metazoa</taxon>
        <taxon>Ecdysozoa</taxon>
        <taxon>Arthropoda</taxon>
        <taxon>Chelicerata</taxon>
        <taxon>Arachnida</taxon>
        <taxon>Scorpiones</taxon>
        <taxon>Buthida</taxon>
        <taxon>Buthoidea</taxon>
        <taxon>Buthidae</taxon>
        <taxon>Androctonus</taxon>
    </lineage>
</organism>
<feature type="signal peptide" evidence="1">
    <location>
        <begin position="1"/>
        <end position="21"/>
    </location>
</feature>